<dbReference type="AlphaFoldDB" id="A0A1Z5H3U0"/>
<dbReference type="OrthoDB" id="1753036at2"/>
<dbReference type="Proteomes" id="UP000198402">
    <property type="component" value="Unassembled WGS sequence"/>
</dbReference>
<dbReference type="STRING" id="1302250.GCA_001313225_00313"/>
<dbReference type="CDD" id="cd09731">
    <property type="entry name" value="Cse2_I-E"/>
    <property type="match status" value="1"/>
</dbReference>
<name>A0A1Z5H3U0_9LACO</name>
<organism evidence="1 2">
    <name type="scientific">Secundilactobacillus silagei JCM 19001</name>
    <dbReference type="NCBI Taxonomy" id="1302250"/>
    <lineage>
        <taxon>Bacteria</taxon>
        <taxon>Bacillati</taxon>
        <taxon>Bacillota</taxon>
        <taxon>Bacilli</taxon>
        <taxon>Lactobacillales</taxon>
        <taxon>Lactobacillaceae</taxon>
        <taxon>Secundilactobacillus</taxon>
    </lineage>
</organism>
<accession>A0A1Z5H3U0</accession>
<evidence type="ECO:0008006" key="3">
    <source>
        <dbReference type="Google" id="ProtNLM"/>
    </source>
</evidence>
<gene>
    <name evidence="1" type="ORF">IWT126_00217</name>
</gene>
<dbReference type="Gene3D" id="1.10.520.40">
    <property type="entry name" value="CRISPR-associated protein Cse2"/>
    <property type="match status" value="1"/>
</dbReference>
<keyword evidence="2" id="KW-1185">Reference proteome</keyword>
<comment type="caution">
    <text evidence="1">The sequence shown here is derived from an EMBL/GenBank/DDBJ whole genome shotgun (WGS) entry which is preliminary data.</text>
</comment>
<proteinExistence type="predicted"/>
<dbReference type="InterPro" id="IPR038287">
    <property type="entry name" value="Cse2_sf"/>
</dbReference>
<dbReference type="EMBL" id="BCMG01000001">
    <property type="protein sequence ID" value="GAT17960.1"/>
    <property type="molecule type" value="Genomic_DNA"/>
</dbReference>
<protein>
    <recommendedName>
        <fullName evidence="3">Type I-E CRISPR-associated protein Cse2/CasB</fullName>
    </recommendedName>
</protein>
<dbReference type="InterPro" id="IPR013382">
    <property type="entry name" value="CRISPR-assoc_prot_Cse2"/>
</dbReference>
<reference evidence="1 2" key="1">
    <citation type="submission" date="2015-11" db="EMBL/GenBank/DDBJ databases">
        <title>Draft genome sequences of new species of the genus Lactobacillus isolated from orchardgrass silage.</title>
        <authorList>
            <person name="Tohno M."/>
            <person name="Tanizawa Y."/>
            <person name="Arita M."/>
        </authorList>
    </citation>
    <scope>NUCLEOTIDE SEQUENCE [LARGE SCALE GENOMIC DNA]</scope>
    <source>
        <strain evidence="1 2">IWT126</strain>
    </source>
</reference>
<evidence type="ECO:0000313" key="1">
    <source>
        <dbReference type="EMBL" id="GAT17960.1"/>
    </source>
</evidence>
<evidence type="ECO:0000313" key="2">
    <source>
        <dbReference type="Proteomes" id="UP000198402"/>
    </source>
</evidence>
<dbReference type="RefSeq" id="WP_054653829.1">
    <property type="nucleotide sequence ID" value="NZ_BBFL01000001.1"/>
</dbReference>
<dbReference type="Pfam" id="PF09485">
    <property type="entry name" value="CRISPR_Cse2"/>
    <property type="match status" value="1"/>
</dbReference>
<dbReference type="NCBIfam" id="TIGR02548">
    <property type="entry name" value="casB_cse2"/>
    <property type="match status" value="1"/>
</dbReference>
<sequence>MTYEIASATKGIILDLYGNGNLNKAVLADFQNSRDITSLRARGTWPVIMSHLNQKYLSPTGKTTKSETAIFAAVRLFAIQQRGEDQLVYAASYPRDQAEGVTIFDVLADMRKNPDDRTRIDGRVKPLLETTNINTVINSLNHLVSMIKGTKRKVKIDYAQLAQELFWFQVSFEQASQVQMAWGQKYFKAIPQKANSEGTNK</sequence>